<dbReference type="EC" id="3.1.3.56" evidence="1"/>
<gene>
    <name evidence="7 8" type="primary">5PtaseI</name>
</gene>
<evidence type="ECO:0000256" key="3">
    <source>
        <dbReference type="ARBA" id="ARBA00023599"/>
    </source>
</evidence>
<dbReference type="GeneID" id="105267499"/>
<dbReference type="PANTHER" id="PTHR12997">
    <property type="entry name" value="TYPE I INOSITOL-1,4,5-TRISPHOSPHATE 5-PHOSPHATASE"/>
    <property type="match status" value="1"/>
</dbReference>
<organism evidence="6 7">
    <name type="scientific">Fopius arisanus</name>
    <dbReference type="NCBI Taxonomy" id="64838"/>
    <lineage>
        <taxon>Eukaryota</taxon>
        <taxon>Metazoa</taxon>
        <taxon>Ecdysozoa</taxon>
        <taxon>Arthropoda</taxon>
        <taxon>Hexapoda</taxon>
        <taxon>Insecta</taxon>
        <taxon>Pterygota</taxon>
        <taxon>Neoptera</taxon>
        <taxon>Endopterygota</taxon>
        <taxon>Hymenoptera</taxon>
        <taxon>Apocrita</taxon>
        <taxon>Ichneumonoidea</taxon>
        <taxon>Braconidae</taxon>
        <taxon>Opiinae</taxon>
        <taxon>Fopius</taxon>
    </lineage>
</organism>
<dbReference type="Proteomes" id="UP000694866">
    <property type="component" value="Unplaced"/>
</dbReference>
<reference evidence="7 8" key="1">
    <citation type="submission" date="2025-04" db="UniProtKB">
        <authorList>
            <consortium name="RefSeq"/>
        </authorList>
    </citation>
    <scope>IDENTIFICATION</scope>
    <source>
        <strain evidence="7 8">USDA-PBARC FA_bdor</strain>
        <tissue evidence="7 8">Whole organism</tissue>
    </source>
</reference>
<dbReference type="Pfam" id="PF22669">
    <property type="entry name" value="Exo_endo_phos2"/>
    <property type="match status" value="1"/>
</dbReference>
<evidence type="ECO:0000313" key="6">
    <source>
        <dbReference type="Proteomes" id="UP000694866"/>
    </source>
</evidence>
<dbReference type="PANTHER" id="PTHR12997:SF2">
    <property type="entry name" value="INOSITOL POLYPHOSPHATE-5-PHOSPHATASE A"/>
    <property type="match status" value="1"/>
</dbReference>
<accession>A0A9R1U0L2</accession>
<dbReference type="SMART" id="SM00128">
    <property type="entry name" value="IPPc"/>
    <property type="match status" value="1"/>
</dbReference>
<name>A0A9R1T894_9HYME</name>
<dbReference type="InterPro" id="IPR039737">
    <property type="entry name" value="INPP5A"/>
</dbReference>
<evidence type="ECO:0000256" key="2">
    <source>
        <dbReference type="ARBA" id="ARBA00022801"/>
    </source>
</evidence>
<evidence type="ECO:0000259" key="5">
    <source>
        <dbReference type="SMART" id="SM00128"/>
    </source>
</evidence>
<feature type="compositionally biased region" description="Polar residues" evidence="4">
    <location>
        <begin position="673"/>
        <end position="684"/>
    </location>
</feature>
<feature type="compositionally biased region" description="Basic and acidic residues" evidence="4">
    <location>
        <begin position="686"/>
        <end position="700"/>
    </location>
</feature>
<sequence length="832" mass="94742">MSGIPVLLITANVGSIFEEPETMLKIWTEEFLSTVSRLDPKFIALHCQEVGGKNYEQSMRHVEDFVRLLMSSEELRLFDKVRVYLDEDFSSAEHFTALGNFYFIHESLKDVLLWDFKECTFIPVGGKEVHSGNIESVTTKEKAKFPQDFFPECKWSRKGFLRTRWSVSGTVFDLINIHLFHDASNFIAMETFPSVYSKTRRRALEHTLERFHNDHYENAPYFLFGDFNFRTDTAGVIKKLTEDTHESKLSSKGNISRLQFRNNEENLILTLGKKEFSHCEHRHVFAENSGRWLREYDRELDDFEGRLFEFPIEFVPSYPFEEDVKQGSNYMQTRVPAWCDRILLSPAAKTLVQNISSSDSAEYGIIGATTCMGDHKPVYLRAILSMDAGMINCCTGKLPHMCFKVPDNYHELLSMLPACRASYSRSRSNDRVPSSTRLLHAVPIEHDPYTPDSMDSPSPSAFAVPTDSDIQESDPITCELSKRRHEAIKRFDSAVSPALLKSRLELVVQCNEIAERERRRKNMSECRLRSWPETDDRQLQGIREHRCNSDVSWQRNLPRKLYRFRRSSSDTSSDDNPISRVIIPRIAIINASNFQSNESSVHSPEEEHLAIKYQRHSDSKDGTSVDGSSLELDIDEEQPAELLKRGGKISRAHDSGLDTLDVEDGLSRGGSTGFSSNETTSTLPLDSEKDDSQNTDKKNEMESLEIVNQQSPSLIDNVQEIKIDVIASSSGSSHIHKASIEESSCGSNTMRLKAHRTTQRYRSDILEKKRKCCKCCCIIKLLESNCEYERNGEALVNSIGATNGSNGTATITRYIHIKHADSSVKIFRETTV</sequence>
<feature type="region of interest" description="Disordered" evidence="4">
    <location>
        <begin position="613"/>
        <end position="700"/>
    </location>
</feature>
<dbReference type="OrthoDB" id="5780965at2759"/>
<evidence type="ECO:0000313" key="8">
    <source>
        <dbReference type="RefSeq" id="XP_011304691.1"/>
    </source>
</evidence>
<evidence type="ECO:0000256" key="1">
    <source>
        <dbReference type="ARBA" id="ARBA00012997"/>
    </source>
</evidence>
<dbReference type="GO" id="GO:0004445">
    <property type="term" value="F:inositol-polyphosphate 5-phosphatase activity"/>
    <property type="evidence" value="ECO:0007669"/>
    <property type="project" value="UniProtKB-EC"/>
</dbReference>
<dbReference type="InterPro" id="IPR036691">
    <property type="entry name" value="Endo/exonu/phosph_ase_sf"/>
</dbReference>
<dbReference type="RefSeq" id="XP_011304691.1">
    <property type="nucleotide sequence ID" value="XM_011306389.1"/>
</dbReference>
<feature type="domain" description="Inositol polyphosphate-related phosphatase" evidence="5">
    <location>
        <begin position="2"/>
        <end position="392"/>
    </location>
</feature>
<dbReference type="Gene3D" id="3.60.10.10">
    <property type="entry name" value="Endonuclease/exonuclease/phosphatase"/>
    <property type="match status" value="1"/>
</dbReference>
<evidence type="ECO:0000256" key="4">
    <source>
        <dbReference type="SAM" id="MobiDB-lite"/>
    </source>
</evidence>
<evidence type="ECO:0000313" key="7">
    <source>
        <dbReference type="RefSeq" id="XP_011304690.1"/>
    </source>
</evidence>
<feature type="compositionally biased region" description="Basic and acidic residues" evidence="4">
    <location>
        <begin position="613"/>
        <end position="623"/>
    </location>
</feature>
<keyword evidence="2" id="KW-0378">Hydrolase</keyword>
<dbReference type="KEGG" id="fas:105267499"/>
<feature type="region of interest" description="Disordered" evidence="4">
    <location>
        <begin position="450"/>
        <end position="472"/>
    </location>
</feature>
<dbReference type="CTD" id="326119"/>
<protein>
    <recommendedName>
        <fullName evidence="1">inositol-polyphosphate 5-phosphatase</fullName>
        <ecNumber evidence="1">3.1.3.56</ecNumber>
    </recommendedName>
</protein>
<dbReference type="RefSeq" id="XP_011304690.1">
    <property type="nucleotide sequence ID" value="XM_011306388.1"/>
</dbReference>
<comment type="similarity">
    <text evidence="3">Belongs to the inositol 1,4,5-trisphosphate 5-phosphatase type I family.</text>
</comment>
<dbReference type="AlphaFoldDB" id="A0A9R1T894"/>
<dbReference type="InterPro" id="IPR000300">
    <property type="entry name" value="IPPc"/>
</dbReference>
<dbReference type="SUPFAM" id="SSF56219">
    <property type="entry name" value="DNase I-like"/>
    <property type="match status" value="1"/>
</dbReference>
<dbReference type="GO" id="GO:0046856">
    <property type="term" value="P:phosphatidylinositol dephosphorylation"/>
    <property type="evidence" value="ECO:0007669"/>
    <property type="project" value="InterPro"/>
</dbReference>
<keyword evidence="6" id="KW-1185">Reference proteome</keyword>
<proteinExistence type="inferred from homology"/>
<accession>A0A9R1T894</accession>